<dbReference type="AlphaFoldDB" id="X0SYB4"/>
<dbReference type="Gene3D" id="3.20.20.210">
    <property type="match status" value="1"/>
</dbReference>
<organism evidence="2">
    <name type="scientific">marine sediment metagenome</name>
    <dbReference type="NCBI Taxonomy" id="412755"/>
    <lineage>
        <taxon>unclassified sequences</taxon>
        <taxon>metagenomes</taxon>
        <taxon>ecological metagenomes</taxon>
    </lineage>
</organism>
<dbReference type="InterPro" id="IPR000257">
    <property type="entry name" value="Uroporphyrinogen_deCOase"/>
</dbReference>
<dbReference type="GO" id="GO:0006779">
    <property type="term" value="P:porphyrin-containing compound biosynthetic process"/>
    <property type="evidence" value="ECO:0007669"/>
    <property type="project" value="InterPro"/>
</dbReference>
<reference evidence="2" key="1">
    <citation type="journal article" date="2014" name="Front. Microbiol.">
        <title>High frequency of phylogenetically diverse reductive dehalogenase-homologous genes in deep subseafloor sedimentary metagenomes.</title>
        <authorList>
            <person name="Kawai M."/>
            <person name="Futagami T."/>
            <person name="Toyoda A."/>
            <person name="Takaki Y."/>
            <person name="Nishi S."/>
            <person name="Hori S."/>
            <person name="Arai W."/>
            <person name="Tsubouchi T."/>
            <person name="Morono Y."/>
            <person name="Uchiyama I."/>
            <person name="Ito T."/>
            <person name="Fujiyama A."/>
            <person name="Inagaki F."/>
            <person name="Takami H."/>
        </authorList>
    </citation>
    <scope>NUCLEOTIDE SEQUENCE</scope>
    <source>
        <strain evidence="2">Expedition CK06-06</strain>
    </source>
</reference>
<evidence type="ECO:0000259" key="1">
    <source>
        <dbReference type="Pfam" id="PF01208"/>
    </source>
</evidence>
<evidence type="ECO:0000313" key="2">
    <source>
        <dbReference type="EMBL" id="GAF68805.1"/>
    </source>
</evidence>
<dbReference type="Pfam" id="PF01208">
    <property type="entry name" value="URO-D"/>
    <property type="match status" value="1"/>
</dbReference>
<gene>
    <name evidence="2" type="ORF">S01H1_12538</name>
</gene>
<comment type="caution">
    <text evidence="2">The sequence shown here is derived from an EMBL/GenBank/DDBJ whole genome shotgun (WGS) entry which is preliminary data.</text>
</comment>
<feature type="domain" description="Uroporphyrinogen decarboxylase (URO-D)" evidence="1">
    <location>
        <begin position="1"/>
        <end position="53"/>
    </location>
</feature>
<dbReference type="EMBL" id="BARS01006442">
    <property type="protein sequence ID" value="GAF68805.1"/>
    <property type="molecule type" value="Genomic_DNA"/>
</dbReference>
<name>X0SYB4_9ZZZZ</name>
<accession>X0SYB4</accession>
<dbReference type="SUPFAM" id="SSF51726">
    <property type="entry name" value="UROD/MetE-like"/>
    <property type="match status" value="1"/>
</dbReference>
<dbReference type="InterPro" id="IPR038071">
    <property type="entry name" value="UROD/MetE-like_sf"/>
</dbReference>
<sequence>MLQEGSPEDVRSEVRHLIDTFGRPGGGMMLAAGNGLVAGTPLENIEAFLDEAVRYGIAHRRQW</sequence>
<protein>
    <recommendedName>
        <fullName evidence="1">Uroporphyrinogen decarboxylase (URO-D) domain-containing protein</fullName>
    </recommendedName>
</protein>
<dbReference type="GO" id="GO:0004853">
    <property type="term" value="F:uroporphyrinogen decarboxylase activity"/>
    <property type="evidence" value="ECO:0007669"/>
    <property type="project" value="InterPro"/>
</dbReference>
<proteinExistence type="predicted"/>